<evidence type="ECO:0000313" key="1">
    <source>
        <dbReference type="EMBL" id="TCO69493.1"/>
    </source>
</evidence>
<keyword evidence="2" id="KW-1185">Reference proteome</keyword>
<dbReference type="EMBL" id="SLWV01000031">
    <property type="protein sequence ID" value="TCO69493.1"/>
    <property type="molecule type" value="Genomic_DNA"/>
</dbReference>
<comment type="caution">
    <text evidence="1">The sequence shown here is derived from an EMBL/GenBank/DDBJ whole genome shotgun (WGS) entry which is preliminary data.</text>
</comment>
<evidence type="ECO:0000313" key="2">
    <source>
        <dbReference type="Proteomes" id="UP000294919"/>
    </source>
</evidence>
<sequence length="178" mass="20596">MSNELLNHLPKYYRTSTVMANITNAENQELQLFKDKLNNTLNQFFVDLADTSLDRWEKDLGIPINNTKPDEYRRSVIKSKLRGQGTITVELMKNVAESYINGAIEVTEDNPNYSFVVRFVDVNGIPPNLDDLKAAIEEIKPAHLQSLYRFKYLVISEMEKIRIADLDTMTLNDFENYQ</sequence>
<dbReference type="RefSeq" id="WP_132247475.1">
    <property type="nucleotide sequence ID" value="NZ_SLWV01000031.1"/>
</dbReference>
<protein>
    <submittedName>
        <fullName evidence="1">Uncharacterized protein DUF2313</fullName>
    </submittedName>
</protein>
<dbReference type="Proteomes" id="UP000294919">
    <property type="component" value="Unassembled WGS sequence"/>
</dbReference>
<dbReference type="Pfam" id="PF10076">
    <property type="entry name" value="Phage_Mu_Gp48"/>
    <property type="match status" value="1"/>
</dbReference>
<gene>
    <name evidence="1" type="ORF">EV214_13117</name>
</gene>
<reference evidence="1 2" key="1">
    <citation type="submission" date="2019-03" db="EMBL/GenBank/DDBJ databases">
        <title>Genomic Encyclopedia of Type Strains, Phase IV (KMG-IV): sequencing the most valuable type-strain genomes for metagenomic binning, comparative biology and taxonomic classification.</title>
        <authorList>
            <person name="Goeker M."/>
        </authorList>
    </citation>
    <scope>NUCLEOTIDE SEQUENCE [LARGE SCALE GENOMIC DNA]</scope>
    <source>
        <strain evidence="1 2">DSM 102940</strain>
    </source>
</reference>
<dbReference type="InterPro" id="IPR018755">
    <property type="entry name" value="Phage_Mu_Gp48"/>
</dbReference>
<organism evidence="1 2">
    <name type="scientific">Marinisporobacter balticus</name>
    <dbReference type="NCBI Taxonomy" id="2018667"/>
    <lineage>
        <taxon>Bacteria</taxon>
        <taxon>Bacillati</taxon>
        <taxon>Bacillota</taxon>
        <taxon>Clostridia</taxon>
        <taxon>Peptostreptococcales</taxon>
        <taxon>Thermotaleaceae</taxon>
        <taxon>Marinisporobacter</taxon>
    </lineage>
</organism>
<name>A0A4R2K7Z8_9FIRM</name>
<dbReference type="AlphaFoldDB" id="A0A4R2K7Z8"/>
<proteinExistence type="predicted"/>
<accession>A0A4R2K7Z8</accession>
<dbReference type="OrthoDB" id="1629754at2"/>